<organism evidence="2 3">
    <name type="scientific">Candidatus Treponema excrementipullorum</name>
    <dbReference type="NCBI Taxonomy" id="2838768"/>
    <lineage>
        <taxon>Bacteria</taxon>
        <taxon>Pseudomonadati</taxon>
        <taxon>Spirochaetota</taxon>
        <taxon>Spirochaetia</taxon>
        <taxon>Spirochaetales</taxon>
        <taxon>Treponemataceae</taxon>
        <taxon>Treponema</taxon>
    </lineage>
</organism>
<dbReference type="AlphaFoldDB" id="A0A9E2L1Q1"/>
<reference evidence="2" key="2">
    <citation type="submission" date="2021-04" db="EMBL/GenBank/DDBJ databases">
        <authorList>
            <person name="Gilroy R."/>
        </authorList>
    </citation>
    <scope>NUCLEOTIDE SEQUENCE</scope>
    <source>
        <strain evidence="2">Gambia15-2214</strain>
    </source>
</reference>
<reference evidence="2" key="1">
    <citation type="journal article" date="2021" name="PeerJ">
        <title>Extensive microbial diversity within the chicken gut microbiome revealed by metagenomics and culture.</title>
        <authorList>
            <person name="Gilroy R."/>
            <person name="Ravi A."/>
            <person name="Getino M."/>
            <person name="Pursley I."/>
            <person name="Horton D.L."/>
            <person name="Alikhan N.F."/>
            <person name="Baker D."/>
            <person name="Gharbi K."/>
            <person name="Hall N."/>
            <person name="Watson M."/>
            <person name="Adriaenssens E.M."/>
            <person name="Foster-Nyarko E."/>
            <person name="Jarju S."/>
            <person name="Secka A."/>
            <person name="Antonio M."/>
            <person name="Oren A."/>
            <person name="Chaudhuri R.R."/>
            <person name="La Ragione R."/>
            <person name="Hildebrand F."/>
            <person name="Pallen M.J."/>
        </authorList>
    </citation>
    <scope>NUCLEOTIDE SEQUENCE</scope>
    <source>
        <strain evidence="2">Gambia15-2214</strain>
    </source>
</reference>
<gene>
    <name evidence="2" type="ORF">IAA16_00645</name>
</gene>
<dbReference type="Pfam" id="PF03372">
    <property type="entry name" value="Exo_endo_phos"/>
    <property type="match status" value="1"/>
</dbReference>
<dbReference type="Proteomes" id="UP000823914">
    <property type="component" value="Unassembled WGS sequence"/>
</dbReference>
<dbReference type="InterPro" id="IPR005135">
    <property type="entry name" value="Endo/exonuclease/phosphatase"/>
</dbReference>
<feature type="domain" description="Endonuclease/exonuclease/phosphatase" evidence="1">
    <location>
        <begin position="43"/>
        <end position="374"/>
    </location>
</feature>
<dbReference type="InterPro" id="IPR036691">
    <property type="entry name" value="Endo/exonu/phosph_ase_sf"/>
</dbReference>
<comment type="caution">
    <text evidence="2">The sequence shown here is derived from an EMBL/GenBank/DDBJ whole genome shotgun (WGS) entry which is preliminary data.</text>
</comment>
<name>A0A9E2L1Q1_9SPIR</name>
<keyword evidence="2" id="KW-0255">Endonuclease</keyword>
<dbReference type="Gene3D" id="3.60.10.10">
    <property type="entry name" value="Endonuclease/exonuclease/phosphatase"/>
    <property type="match status" value="1"/>
</dbReference>
<dbReference type="PANTHER" id="PTHR42834">
    <property type="entry name" value="ENDONUCLEASE/EXONUCLEASE/PHOSPHATASE FAMILY PROTEIN (AFU_ORTHOLOGUE AFUA_3G09210)"/>
    <property type="match status" value="1"/>
</dbReference>
<dbReference type="GO" id="GO:0004519">
    <property type="term" value="F:endonuclease activity"/>
    <property type="evidence" value="ECO:0007669"/>
    <property type="project" value="UniProtKB-KW"/>
</dbReference>
<evidence type="ECO:0000259" key="1">
    <source>
        <dbReference type="Pfam" id="PF03372"/>
    </source>
</evidence>
<accession>A0A9E2L1Q1</accession>
<keyword evidence="2" id="KW-0378">Hydrolase</keyword>
<evidence type="ECO:0000313" key="3">
    <source>
        <dbReference type="Proteomes" id="UP000823914"/>
    </source>
</evidence>
<keyword evidence="2" id="KW-0540">Nuclease</keyword>
<sequence>MIFFRFRKIVVLACSVVLAGILFLTGCQNGFEDSVRQDRLYLVSWNVQTFFDGETSGLEYSEFTGTKSGWDSTKYEKRLKNLCQAIAILDADILVLQEIESTAVMQDIANYLPEYMDRGKSYKWMTFGIEKDAAIGCGVFSRVPLGNTYIHQVDSRIYGEQPQLRPLVEVELLLGDKTPRLFICHWKSKSGSEEKAFLWQKEQELLLADCLKQLAGVSDSTVGDLDAEVSKSNIGDFDIGIADCEGDSGEIKDGHGSPTTDVTGKNIIKATGYADGAVICGDFNRDLEEFTLRNNRVLLGDVPVADGWLHPSVTAEGSYYYKNNWEKIDHIFTWGSVHMESFDALTNELWTIPEGDEIIPHKYTVWKGTGFSDHLPVGAVLRF</sequence>
<proteinExistence type="predicted"/>
<protein>
    <submittedName>
        <fullName evidence="2">Endonuclease/exonuclease/phosphatase family protein</fullName>
    </submittedName>
</protein>
<dbReference type="SUPFAM" id="SSF56219">
    <property type="entry name" value="DNase I-like"/>
    <property type="match status" value="1"/>
</dbReference>
<dbReference type="PANTHER" id="PTHR42834:SF1">
    <property type="entry name" value="ENDONUCLEASE_EXONUCLEASE_PHOSPHATASE FAMILY PROTEIN (AFU_ORTHOLOGUE AFUA_3G09210)"/>
    <property type="match status" value="1"/>
</dbReference>
<dbReference type="EMBL" id="JAHLFV010000013">
    <property type="protein sequence ID" value="MBU3849056.1"/>
    <property type="molecule type" value="Genomic_DNA"/>
</dbReference>
<evidence type="ECO:0000313" key="2">
    <source>
        <dbReference type="EMBL" id="MBU3849056.1"/>
    </source>
</evidence>
<dbReference type="PROSITE" id="PS51257">
    <property type="entry name" value="PROKAR_LIPOPROTEIN"/>
    <property type="match status" value="1"/>
</dbReference>